<proteinExistence type="predicted"/>
<evidence type="ECO:0000313" key="1">
    <source>
        <dbReference type="EMBL" id="HIS93068.1"/>
    </source>
</evidence>
<dbReference type="EMBL" id="DVJN01000172">
    <property type="protein sequence ID" value="HIS93068.1"/>
    <property type="molecule type" value="Genomic_DNA"/>
</dbReference>
<name>A0A9D1G1H9_9FIRM</name>
<reference evidence="1" key="1">
    <citation type="submission" date="2020-10" db="EMBL/GenBank/DDBJ databases">
        <authorList>
            <person name="Gilroy R."/>
        </authorList>
    </citation>
    <scope>NUCLEOTIDE SEQUENCE</scope>
    <source>
        <strain evidence="1">13766</strain>
    </source>
</reference>
<dbReference type="Proteomes" id="UP000824140">
    <property type="component" value="Unassembled WGS sequence"/>
</dbReference>
<protein>
    <submittedName>
        <fullName evidence="1">Uncharacterized protein</fullName>
    </submittedName>
</protein>
<reference evidence="1" key="2">
    <citation type="journal article" date="2021" name="PeerJ">
        <title>Extensive microbial diversity within the chicken gut microbiome revealed by metagenomics and culture.</title>
        <authorList>
            <person name="Gilroy R."/>
            <person name="Ravi A."/>
            <person name="Getino M."/>
            <person name="Pursley I."/>
            <person name="Horton D.L."/>
            <person name="Alikhan N.F."/>
            <person name="Baker D."/>
            <person name="Gharbi K."/>
            <person name="Hall N."/>
            <person name="Watson M."/>
            <person name="Adriaenssens E.M."/>
            <person name="Foster-Nyarko E."/>
            <person name="Jarju S."/>
            <person name="Secka A."/>
            <person name="Antonio M."/>
            <person name="Oren A."/>
            <person name="Chaudhuri R.R."/>
            <person name="La Ragione R."/>
            <person name="Hildebrand F."/>
            <person name="Pallen M.J."/>
        </authorList>
    </citation>
    <scope>NUCLEOTIDE SEQUENCE</scope>
    <source>
        <strain evidence="1">13766</strain>
    </source>
</reference>
<accession>A0A9D1G1H9</accession>
<dbReference type="AlphaFoldDB" id="A0A9D1G1H9"/>
<organism evidence="1 2">
    <name type="scientific">Candidatus Alectryocaccomicrobium excrementavium</name>
    <dbReference type="NCBI Taxonomy" id="2840668"/>
    <lineage>
        <taxon>Bacteria</taxon>
        <taxon>Bacillati</taxon>
        <taxon>Bacillota</taxon>
        <taxon>Clostridia</taxon>
        <taxon>Candidatus Alectryocaccomicrobium</taxon>
    </lineage>
</organism>
<sequence length="76" mass="8668">MTTFKDVQYICPFWHRLAINAIECGEIIDGAILSHRFASRAACDAYAHQYCRSFNYERCPIYQMAAQKIAESGDEG</sequence>
<evidence type="ECO:0000313" key="2">
    <source>
        <dbReference type="Proteomes" id="UP000824140"/>
    </source>
</evidence>
<gene>
    <name evidence="1" type="ORF">IAA84_08660</name>
</gene>
<comment type="caution">
    <text evidence="1">The sequence shown here is derived from an EMBL/GenBank/DDBJ whole genome shotgun (WGS) entry which is preliminary data.</text>
</comment>